<dbReference type="SUPFAM" id="SSF52540">
    <property type="entry name" value="P-loop containing nucleoside triphosphate hydrolases"/>
    <property type="match status" value="1"/>
</dbReference>
<reference evidence="1 2" key="1">
    <citation type="submission" date="2022-03" db="EMBL/GenBank/DDBJ databases">
        <title>Complete genome sequence of Lysobacter capsici VKM B-2533 and Lysobacter gummosus 10.1.1, promising sources of lytic agents.</title>
        <authorList>
            <person name="Tarlachkov S.V."/>
            <person name="Kudryakova I.V."/>
            <person name="Afoshin A.S."/>
            <person name="Leontyevskaya E.A."/>
            <person name="Leontyevskaya N.V."/>
        </authorList>
    </citation>
    <scope>NUCLEOTIDE SEQUENCE [LARGE SCALE GENOMIC DNA]</scope>
    <source>
        <strain evidence="1 2">10.1.1</strain>
    </source>
</reference>
<gene>
    <name evidence="1" type="ORF">MOV92_05505</name>
</gene>
<keyword evidence="2" id="KW-1185">Reference proteome</keyword>
<keyword evidence="1" id="KW-0418">Kinase</keyword>
<organism evidence="1 2">
    <name type="scientific">Lysobacter gummosus</name>
    <dbReference type="NCBI Taxonomy" id="262324"/>
    <lineage>
        <taxon>Bacteria</taxon>
        <taxon>Pseudomonadati</taxon>
        <taxon>Pseudomonadota</taxon>
        <taxon>Gammaproteobacteria</taxon>
        <taxon>Lysobacterales</taxon>
        <taxon>Lysobacteraceae</taxon>
        <taxon>Lysobacter</taxon>
    </lineage>
</organism>
<dbReference type="RefSeq" id="WP_237049835.1">
    <property type="nucleotide sequence ID" value="NZ_CP011131.1"/>
</dbReference>
<sequence length="296" mass="33125">MSPRPHPSAAIGKSAATEPARTGGFDADFVARVLDDALAADARVYAISGLQGSGKSTLAAQLAAAARARGLRTAVLSIDDFYLGRRERLRLGRRVHPLLATRGPPGTHEVALACDVLDRLRDGHPVRLPRFDKLRDTRLPPSRWGRAEAVDLTVFEGWFLGTPAQDEAELRAPVNALEREQDPDGVWRGYCNRALAQDYPALWSRLRRMLFLRPPGFDIVLEWRWQQEQALQARRPQARAMSRAQVERFVRVFERVSRQALARLPDIADWTVDLDRQRRVIASGSGTGPSESRRRA</sequence>
<dbReference type="Proteomes" id="UP000829194">
    <property type="component" value="Chromosome"/>
</dbReference>
<proteinExistence type="predicted"/>
<dbReference type="GO" id="GO:0016301">
    <property type="term" value="F:kinase activity"/>
    <property type="evidence" value="ECO:0007669"/>
    <property type="project" value="UniProtKB-KW"/>
</dbReference>
<dbReference type="Gene3D" id="3.40.50.300">
    <property type="entry name" value="P-loop containing nucleotide triphosphate hydrolases"/>
    <property type="match status" value="1"/>
</dbReference>
<name>A0ABY3XGF0_9GAMM</name>
<evidence type="ECO:0000313" key="1">
    <source>
        <dbReference type="EMBL" id="UNP30715.1"/>
    </source>
</evidence>
<dbReference type="InterPro" id="IPR027417">
    <property type="entry name" value="P-loop_NTPase"/>
</dbReference>
<evidence type="ECO:0000313" key="2">
    <source>
        <dbReference type="Proteomes" id="UP000829194"/>
    </source>
</evidence>
<dbReference type="EMBL" id="CP093547">
    <property type="protein sequence ID" value="UNP30715.1"/>
    <property type="molecule type" value="Genomic_DNA"/>
</dbReference>
<accession>A0ABY3XGF0</accession>
<protein>
    <submittedName>
        <fullName evidence="1">Kinase</fullName>
    </submittedName>
</protein>
<keyword evidence="1" id="KW-0808">Transferase</keyword>